<dbReference type="Proteomes" id="UP001054820">
    <property type="component" value="Chromosome"/>
</dbReference>
<sequence>MLVASQSVIAMDNVGVAVNYGAFSGATLELSYPITQSLQVRGALSGGMGVSEKSSDTEILYKVKADGGIHRLALDYHPFANGFFLSAGYAINNFELKANGSESGSVTVGNDTFSGDVTVNANFAWDNAPTLSLGWGHSPTKGFGFMFEAGAFFTGSPNLGISGTCTESVPGSCSGFNDALKDEEAKLKDDVADYDFLPMLQAGVTYRF</sequence>
<dbReference type="Gene3D" id="2.40.160.170">
    <property type="match status" value="1"/>
</dbReference>
<name>A0ABM7MA65_9GAMM</name>
<keyword evidence="2" id="KW-1185">Reference proteome</keyword>
<organism evidence="1 2">
    <name type="scientific">Thiomicrorhabdus immobilis</name>
    <dbReference type="NCBI Taxonomy" id="2791037"/>
    <lineage>
        <taxon>Bacteria</taxon>
        <taxon>Pseudomonadati</taxon>
        <taxon>Pseudomonadota</taxon>
        <taxon>Gammaproteobacteria</taxon>
        <taxon>Thiotrichales</taxon>
        <taxon>Piscirickettsiaceae</taxon>
        <taxon>Thiomicrorhabdus</taxon>
    </lineage>
</organism>
<evidence type="ECO:0008006" key="3">
    <source>
        <dbReference type="Google" id="ProtNLM"/>
    </source>
</evidence>
<protein>
    <recommendedName>
        <fullName evidence="3">Outer membrane protein beta-barrel domain-containing protein</fullName>
    </recommendedName>
</protein>
<evidence type="ECO:0000313" key="2">
    <source>
        <dbReference type="Proteomes" id="UP001054820"/>
    </source>
</evidence>
<reference evidence="1" key="1">
    <citation type="journal article" date="2022" name="Arch. Microbiol.">
        <title>Thiomicrorhabdus immobilis sp. nov., a mesophilic sulfur-oxidizing bacterium isolated from sediment of a brackish lake in northern Japan.</title>
        <authorList>
            <person name="Kojima H."/>
            <person name="Mochizuki J."/>
            <person name="Kanda M."/>
            <person name="Watanabe T."/>
            <person name="Fukui M."/>
        </authorList>
    </citation>
    <scope>NUCLEOTIDE SEQUENCE</scope>
    <source>
        <strain evidence="1">Am19</strain>
    </source>
</reference>
<accession>A0ABM7MA65</accession>
<evidence type="ECO:0000313" key="1">
    <source>
        <dbReference type="EMBL" id="BCN92224.1"/>
    </source>
</evidence>
<dbReference type="EMBL" id="AP024202">
    <property type="protein sequence ID" value="BCN92224.1"/>
    <property type="molecule type" value="Genomic_DNA"/>
</dbReference>
<proteinExistence type="predicted"/>
<gene>
    <name evidence="1" type="ORF">THMIRHAM_00090</name>
</gene>